<dbReference type="InterPro" id="IPR023696">
    <property type="entry name" value="Ureohydrolase_dom_sf"/>
</dbReference>
<name>C1ACF0_GEMAT</name>
<dbReference type="PRINTS" id="PR01270">
    <property type="entry name" value="HDASUPER"/>
</dbReference>
<dbReference type="eggNOG" id="COG0123">
    <property type="taxonomic scope" value="Bacteria"/>
</dbReference>
<dbReference type="STRING" id="379066.GAU_3135"/>
<comment type="similarity">
    <text evidence="1">Belongs to the histone deacetylase family.</text>
</comment>
<dbReference type="EMBL" id="AP009153">
    <property type="protein sequence ID" value="BAH40177.1"/>
    <property type="molecule type" value="Genomic_DNA"/>
</dbReference>
<dbReference type="HOGENOM" id="CLU_007727_1_0_0"/>
<evidence type="ECO:0000256" key="2">
    <source>
        <dbReference type="ARBA" id="ARBA00022801"/>
    </source>
</evidence>
<dbReference type="InterPro" id="IPR037138">
    <property type="entry name" value="His_deacetylse_dom_sf"/>
</dbReference>
<dbReference type="InterPro" id="IPR000286">
    <property type="entry name" value="HDACs"/>
</dbReference>
<reference evidence="5" key="1">
    <citation type="submission" date="2006-03" db="EMBL/GenBank/DDBJ databases">
        <title>Complete genome sequence of Gemmatimonas aurantiaca T-27 that represents a novel phylum Gemmatimonadetes.</title>
        <authorList>
            <person name="Takasaki K."/>
            <person name="Ichikawa N."/>
            <person name="Miura H."/>
            <person name="Matsushita S."/>
            <person name="Watanabe Y."/>
            <person name="Oguchi A."/>
            <person name="Ankai A."/>
            <person name="Yashiro I."/>
            <person name="Takahashi M."/>
            <person name="Terui Y."/>
            <person name="Fukui S."/>
            <person name="Yokoyama H."/>
            <person name="Tanikawa S."/>
            <person name="Hanada S."/>
            <person name="Kamagata Y."/>
            <person name="Fujita N."/>
        </authorList>
    </citation>
    <scope>NUCLEOTIDE SEQUENCE [LARGE SCALE GENOMIC DNA]</scope>
    <source>
        <strain evidence="5">T-27 / DSM 14586 / JCM 11422 / NBRC 100505</strain>
    </source>
</reference>
<dbReference type="CDD" id="cd09993">
    <property type="entry name" value="HDAC_classIV"/>
    <property type="match status" value="1"/>
</dbReference>
<protein>
    <submittedName>
        <fullName evidence="4">Histone deacetylase family protein</fullName>
    </submittedName>
</protein>
<dbReference type="InterPro" id="IPR044150">
    <property type="entry name" value="HDAC_classIV"/>
</dbReference>
<dbReference type="KEGG" id="gau:GAU_3135"/>
<dbReference type="AlphaFoldDB" id="C1ACF0"/>
<dbReference type="InterPro" id="IPR023801">
    <property type="entry name" value="His_deacetylse_dom"/>
</dbReference>
<dbReference type="Pfam" id="PF00850">
    <property type="entry name" value="Hist_deacetyl"/>
    <property type="match status" value="1"/>
</dbReference>
<dbReference type="PANTHER" id="PTHR10625:SF19">
    <property type="entry name" value="HISTONE DEACETYLASE 12"/>
    <property type="match status" value="1"/>
</dbReference>
<dbReference type="GO" id="GO:0004407">
    <property type="term" value="F:histone deacetylase activity"/>
    <property type="evidence" value="ECO:0007669"/>
    <property type="project" value="InterPro"/>
</dbReference>
<organism evidence="4 5">
    <name type="scientific">Gemmatimonas aurantiaca (strain DSM 14586 / JCM 11422 / NBRC 100505 / T-27)</name>
    <dbReference type="NCBI Taxonomy" id="379066"/>
    <lineage>
        <taxon>Bacteria</taxon>
        <taxon>Pseudomonadati</taxon>
        <taxon>Gemmatimonadota</taxon>
        <taxon>Gemmatimonadia</taxon>
        <taxon>Gemmatimonadales</taxon>
        <taxon>Gemmatimonadaceae</taxon>
        <taxon>Gemmatimonas</taxon>
    </lineage>
</organism>
<sequence length="311" mass="34064">MLHLWSSASYAIDLPEGHRFPMDKYRLLREAVLAEGLVAPDRVHDPQRALEEDLRRVHTVDYVAQIRDGTLPAAEQRRIGLPWSPSFVERAFRVVQGTIEASACALREGLAMNLAGGTHHAFPDRGEGFCTFNDVAVAVRRLQAEGAVQRVAIVDLDVHQGNGTHGCFAGDEQVFTFSMHGAKNFPFHKVPGTLDVELEDGTGDEAYLALLQTHLPRVLRISRPDLVVYLAGADPHEGDRLGRLALTFDGLMTRDRYVIASCREVGIPVCVTMSGGYGRNIDDTVAVHVNTVRVLSAYADEPFAGSRGLLA</sequence>
<accession>C1ACF0</accession>
<dbReference type="Proteomes" id="UP000002209">
    <property type="component" value="Chromosome"/>
</dbReference>
<dbReference type="PANTHER" id="PTHR10625">
    <property type="entry name" value="HISTONE DEACETYLASE HDAC1-RELATED"/>
    <property type="match status" value="1"/>
</dbReference>
<dbReference type="SUPFAM" id="SSF52768">
    <property type="entry name" value="Arginase/deacetylase"/>
    <property type="match status" value="1"/>
</dbReference>
<evidence type="ECO:0000256" key="1">
    <source>
        <dbReference type="ARBA" id="ARBA00005947"/>
    </source>
</evidence>
<dbReference type="RefSeq" id="WP_015894946.1">
    <property type="nucleotide sequence ID" value="NC_012489.1"/>
</dbReference>
<dbReference type="GO" id="GO:0040029">
    <property type="term" value="P:epigenetic regulation of gene expression"/>
    <property type="evidence" value="ECO:0007669"/>
    <property type="project" value="TreeGrafter"/>
</dbReference>
<evidence type="ECO:0000313" key="5">
    <source>
        <dbReference type="Proteomes" id="UP000002209"/>
    </source>
</evidence>
<keyword evidence="2" id="KW-0378">Hydrolase</keyword>
<keyword evidence="5" id="KW-1185">Reference proteome</keyword>
<feature type="domain" description="Histone deacetylase" evidence="3">
    <location>
        <begin position="18"/>
        <end position="288"/>
    </location>
</feature>
<gene>
    <name evidence="4" type="ordered locus">GAU_3135</name>
</gene>
<dbReference type="Gene3D" id="3.40.800.20">
    <property type="entry name" value="Histone deacetylase domain"/>
    <property type="match status" value="1"/>
</dbReference>
<evidence type="ECO:0000313" key="4">
    <source>
        <dbReference type="EMBL" id="BAH40177.1"/>
    </source>
</evidence>
<dbReference type="GO" id="GO:0016787">
    <property type="term" value="F:hydrolase activity"/>
    <property type="evidence" value="ECO:0007669"/>
    <property type="project" value="UniProtKB-KW"/>
</dbReference>
<evidence type="ECO:0000259" key="3">
    <source>
        <dbReference type="Pfam" id="PF00850"/>
    </source>
</evidence>
<proteinExistence type="inferred from homology"/>